<dbReference type="EMBL" id="CCSD01000081">
    <property type="protein sequence ID" value="CDZ90261.1"/>
    <property type="molecule type" value="Genomic_DNA"/>
</dbReference>
<dbReference type="PANTHER" id="PTHR33217">
    <property type="entry name" value="TRANSPOSASE FOR INSERTION SEQUENCE ELEMENT IS1081"/>
    <property type="match status" value="1"/>
</dbReference>
<dbReference type="EMBL" id="CCSD01000081">
    <property type="protein sequence ID" value="CDZ90252.1"/>
    <property type="molecule type" value="Genomic_DNA"/>
</dbReference>
<evidence type="ECO:0000313" key="8">
    <source>
        <dbReference type="EMBL" id="CDZ90261.1"/>
    </source>
</evidence>
<evidence type="ECO:0000256" key="2">
    <source>
        <dbReference type="ARBA" id="ARBA00010961"/>
    </source>
</evidence>
<name>A0A098BRB3_9NOCA</name>
<dbReference type="EMBL" id="CCSD01000115">
    <property type="protein sequence ID" value="CDZ92696.1"/>
    <property type="molecule type" value="Genomic_DNA"/>
</dbReference>
<keyword evidence="4 6" id="KW-0238">DNA-binding</keyword>
<dbReference type="GO" id="GO:0006313">
    <property type="term" value="P:DNA transposition"/>
    <property type="evidence" value="ECO:0007669"/>
    <property type="project" value="UniProtKB-UniRule"/>
</dbReference>
<dbReference type="RefSeq" id="WP_052455312.1">
    <property type="nucleotide sequence ID" value="NZ_JAJNCM010000077.1"/>
</dbReference>
<reference evidence="8" key="2">
    <citation type="submission" date="2014-08" db="EMBL/GenBank/DDBJ databases">
        <authorList>
            <person name="Regsiter Alias"/>
        </authorList>
    </citation>
    <scope>NUCLEOTIDE SEQUENCE</scope>
</reference>
<reference evidence="8 10" key="1">
    <citation type="journal article" date="2014" name="Genome Announc.">
        <title>Draft Genome Sequence of Propane- and Butane-Oxidizing Actinobacterium Rhodococcus ruber IEGM 231.</title>
        <authorList>
            <person name="Ivshina I.B."/>
            <person name="Kuyukina M.S."/>
            <person name="Krivoruchko A.V."/>
            <person name="Barbe V."/>
            <person name="Fischer C."/>
        </authorList>
    </citation>
    <scope>NUCLEOTIDE SEQUENCE [LARGE SCALE GENOMIC DNA]</scope>
</reference>
<comment type="similarity">
    <text evidence="2 6">Belongs to the transposase mutator family.</text>
</comment>
<comment type="function">
    <text evidence="1 6">Required for the transposition of the insertion element.</text>
</comment>
<evidence type="ECO:0000313" key="7">
    <source>
        <dbReference type="EMBL" id="CDZ90252.1"/>
    </source>
</evidence>
<evidence type="ECO:0000256" key="1">
    <source>
        <dbReference type="ARBA" id="ARBA00002190"/>
    </source>
</evidence>
<evidence type="ECO:0000256" key="4">
    <source>
        <dbReference type="ARBA" id="ARBA00023125"/>
    </source>
</evidence>
<dbReference type="AlphaFoldDB" id="A0A098BRB3"/>
<sequence length="427" mass="46246">MKKSSQNQSVNATPPEIPEQVSVAMAEIVENMQEGLLSLAVGAGLQVMQAMMDADVTMLAGPKGRHDAQRTAVRHGRERGSVTLGGRRVPVTRPRARAADGSGEFPVPSYELFTSTEILGKMAMEKMLAGLSTRRYPVGLEPVGRKVTETSSATSRSAVSRKFVAMTETALDELLSRDLSGLDLVAIMIDGVHFADTCCVVALGIDSDGTKHPLAVVDGGSENTTTVTALLVGLRERGLDVARPVLVGIDGSRALRKAVDEVFDHPIVQRCQLHKIRNVKDRLPQKLRTTVGRKMAQAYHADSVVEAEAMLENLACELERAHPGAAASLREGLSETLTVLRLGVPPTLARTLRSTNAIESMISVRRDHSRNVKRWRDSRMALRWCAAGLVEAGTKFRRVNGHLHLPALRAALDREAMVVHTDRVSAA</sequence>
<organism evidence="8 10">
    <name type="scientific">Rhodococcus ruber</name>
    <dbReference type="NCBI Taxonomy" id="1830"/>
    <lineage>
        <taxon>Bacteria</taxon>
        <taxon>Bacillati</taxon>
        <taxon>Actinomycetota</taxon>
        <taxon>Actinomycetes</taxon>
        <taxon>Mycobacteriales</taxon>
        <taxon>Nocardiaceae</taxon>
        <taxon>Rhodococcus</taxon>
    </lineage>
</organism>
<dbReference type="Proteomes" id="UP000042997">
    <property type="component" value="Unassembled WGS sequence"/>
</dbReference>
<evidence type="ECO:0000256" key="6">
    <source>
        <dbReference type="RuleBase" id="RU365089"/>
    </source>
</evidence>
<keyword evidence="5 6" id="KW-0233">DNA recombination</keyword>
<dbReference type="InterPro" id="IPR001207">
    <property type="entry name" value="Transposase_mutator"/>
</dbReference>
<dbReference type="GO" id="GO:0003677">
    <property type="term" value="F:DNA binding"/>
    <property type="evidence" value="ECO:0007669"/>
    <property type="project" value="UniProtKB-UniRule"/>
</dbReference>
<evidence type="ECO:0000256" key="3">
    <source>
        <dbReference type="ARBA" id="ARBA00022578"/>
    </source>
</evidence>
<dbReference type="PANTHER" id="PTHR33217:SF7">
    <property type="entry name" value="TRANSPOSASE FOR INSERTION SEQUENCE ELEMENT IS1081"/>
    <property type="match status" value="1"/>
</dbReference>
<proteinExistence type="inferred from homology"/>
<dbReference type="NCBIfam" id="NF033543">
    <property type="entry name" value="transpos_IS256"/>
    <property type="match status" value="1"/>
</dbReference>
<evidence type="ECO:0000313" key="10">
    <source>
        <dbReference type="Proteomes" id="UP000042997"/>
    </source>
</evidence>
<keyword evidence="6" id="KW-0814">Transposable element</keyword>
<evidence type="ECO:0000313" key="9">
    <source>
        <dbReference type="EMBL" id="CDZ92696.1"/>
    </source>
</evidence>
<dbReference type="Pfam" id="PF00872">
    <property type="entry name" value="Transposase_mut"/>
    <property type="match status" value="1"/>
</dbReference>
<keyword evidence="3 6" id="KW-0815">Transposition</keyword>
<dbReference type="GO" id="GO:0004803">
    <property type="term" value="F:transposase activity"/>
    <property type="evidence" value="ECO:0007669"/>
    <property type="project" value="UniProtKB-UniRule"/>
</dbReference>
<evidence type="ECO:0000256" key="5">
    <source>
        <dbReference type="ARBA" id="ARBA00023172"/>
    </source>
</evidence>
<accession>A0A098BRB3</accession>
<protein>
    <recommendedName>
        <fullName evidence="6">Mutator family transposase</fullName>
    </recommendedName>
</protein>
<gene>
    <name evidence="7" type="ORF">RHRU231_680021</name>
    <name evidence="8" type="ORF">RHRU231_680030</name>
    <name evidence="9" type="ORF">RHRU231_990001</name>
</gene>
<dbReference type="OrthoDB" id="9793302at2"/>